<dbReference type="InterPro" id="IPR051629">
    <property type="entry name" value="Sulfite_efflux_TDT"/>
</dbReference>
<evidence type="ECO:0000256" key="7">
    <source>
        <dbReference type="ARBA" id="ARBA00023136"/>
    </source>
</evidence>
<feature type="transmembrane region" description="Helical" evidence="8">
    <location>
        <begin position="109"/>
        <end position="132"/>
    </location>
</feature>
<feature type="transmembrane region" description="Helical" evidence="8">
    <location>
        <begin position="255"/>
        <end position="276"/>
    </location>
</feature>
<keyword evidence="5 8" id="KW-0812">Transmembrane</keyword>
<evidence type="ECO:0000256" key="3">
    <source>
        <dbReference type="ARBA" id="ARBA00022448"/>
    </source>
</evidence>
<comment type="subcellular location">
    <subcellularLocation>
        <location evidence="1">Cell membrane</location>
        <topology evidence="1">Multi-pass membrane protein</topology>
    </subcellularLocation>
</comment>
<comment type="caution">
    <text evidence="9">The sequence shown here is derived from an EMBL/GenBank/DDBJ whole genome shotgun (WGS) entry which is preliminary data.</text>
</comment>
<dbReference type="CDD" id="cd09319">
    <property type="entry name" value="TDT_like_1"/>
    <property type="match status" value="1"/>
</dbReference>
<feature type="transmembrane region" description="Helical" evidence="8">
    <location>
        <begin position="83"/>
        <end position="103"/>
    </location>
</feature>
<name>A0A2U1CJ94_9BURK</name>
<dbReference type="PANTHER" id="PTHR31686:SF1">
    <property type="entry name" value="SULFITE EFFLUX PUMP SSU1"/>
    <property type="match status" value="1"/>
</dbReference>
<dbReference type="Proteomes" id="UP000246145">
    <property type="component" value="Unassembled WGS sequence"/>
</dbReference>
<dbReference type="STRING" id="1231391.GCA_000308195_02206"/>
<evidence type="ECO:0000313" key="9">
    <source>
        <dbReference type="EMBL" id="PVY61054.1"/>
    </source>
</evidence>
<feature type="transmembrane region" description="Helical" evidence="8">
    <location>
        <begin position="20"/>
        <end position="38"/>
    </location>
</feature>
<feature type="transmembrane region" description="Helical" evidence="8">
    <location>
        <begin position="178"/>
        <end position="204"/>
    </location>
</feature>
<accession>A0A2U1CJ94</accession>
<evidence type="ECO:0000256" key="2">
    <source>
        <dbReference type="ARBA" id="ARBA00008566"/>
    </source>
</evidence>
<evidence type="ECO:0000256" key="4">
    <source>
        <dbReference type="ARBA" id="ARBA00022475"/>
    </source>
</evidence>
<reference evidence="9 10" key="1">
    <citation type="submission" date="2018-04" db="EMBL/GenBank/DDBJ databases">
        <title>Genomic Encyclopedia of Type Strains, Phase IV (KMG-IV): sequencing the most valuable type-strain genomes for metagenomic binning, comparative biology and taxonomic classification.</title>
        <authorList>
            <person name="Goeker M."/>
        </authorList>
    </citation>
    <scope>NUCLEOTIDE SEQUENCE [LARGE SCALE GENOMIC DNA]</scope>
    <source>
        <strain evidence="9 10">DSM 10065</strain>
    </source>
</reference>
<keyword evidence="7 8" id="KW-0472">Membrane</keyword>
<dbReference type="PANTHER" id="PTHR31686">
    <property type="match status" value="1"/>
</dbReference>
<dbReference type="EMBL" id="QEKO01000005">
    <property type="protein sequence ID" value="PVY61054.1"/>
    <property type="molecule type" value="Genomic_DNA"/>
</dbReference>
<feature type="transmembrane region" description="Helical" evidence="8">
    <location>
        <begin position="316"/>
        <end position="338"/>
    </location>
</feature>
<feature type="transmembrane region" description="Helical" evidence="8">
    <location>
        <begin position="216"/>
        <end position="235"/>
    </location>
</feature>
<keyword evidence="6 8" id="KW-1133">Transmembrane helix</keyword>
<evidence type="ECO:0000313" key="10">
    <source>
        <dbReference type="Proteomes" id="UP000246145"/>
    </source>
</evidence>
<dbReference type="InterPro" id="IPR004695">
    <property type="entry name" value="SLAC1/Mae1/Ssu1/TehA"/>
</dbReference>
<feature type="transmembrane region" description="Helical" evidence="8">
    <location>
        <begin position="144"/>
        <end position="166"/>
    </location>
</feature>
<feature type="transmembrane region" description="Helical" evidence="8">
    <location>
        <begin position="288"/>
        <end position="310"/>
    </location>
</feature>
<dbReference type="AlphaFoldDB" id="A0A2U1CJ94"/>
<dbReference type="GO" id="GO:0000319">
    <property type="term" value="F:sulfite transmembrane transporter activity"/>
    <property type="evidence" value="ECO:0007669"/>
    <property type="project" value="TreeGrafter"/>
</dbReference>
<keyword evidence="4" id="KW-1003">Cell membrane</keyword>
<keyword evidence="10" id="KW-1185">Reference proteome</keyword>
<dbReference type="Gene3D" id="1.50.10.150">
    <property type="entry name" value="Voltage-dependent anion channel"/>
    <property type="match status" value="1"/>
</dbReference>
<dbReference type="GO" id="GO:0005886">
    <property type="term" value="C:plasma membrane"/>
    <property type="evidence" value="ECO:0007669"/>
    <property type="project" value="UniProtKB-SubCell"/>
</dbReference>
<dbReference type="Pfam" id="PF03595">
    <property type="entry name" value="SLAC1"/>
    <property type="match status" value="1"/>
</dbReference>
<dbReference type="OrthoDB" id="958273at2"/>
<comment type="similarity">
    <text evidence="2">Belongs to the tellurite-resistance/dicarboxylate transporter (TDT) family.</text>
</comment>
<proteinExistence type="inferred from homology"/>
<evidence type="ECO:0000256" key="6">
    <source>
        <dbReference type="ARBA" id="ARBA00022989"/>
    </source>
</evidence>
<sequence length="351" mass="38433">MNTPQQAPDRGLASMSPASFGLVMATGIVSLAAAMLSLPRVAHFLFKLNILFFAVLWALTLLRLAKHSGHFLRDMADHMRAPGYFTMVAGSGIVGEQFVMLYGNYQAGWILWGLAATLWAVLIYAIFAALTIRADKPGLDSGLSGSWLLAVVATQSIAVLGGALAGHGGPIDAAPLDFIALSMWLCGGMLYVLIMALIFFRYLFLRFSPADLSPSYWINMGAMAISTLAGTQLIAIAPTSPLLAPILPFIKGLTLFFWAAGTWWIPLLLVLGFWRHVIMRFPIRYDPLYWGVVFPFGMYAASTHSLIRVLELDFLALLPICFLYAAMAAWLVAFVGLTHDMGRRLRKKPTV</sequence>
<feature type="transmembrane region" description="Helical" evidence="8">
    <location>
        <begin position="44"/>
        <end position="62"/>
    </location>
</feature>
<protein>
    <submittedName>
        <fullName evidence="9">Tellurite resistance protein TehA-like permease</fullName>
    </submittedName>
</protein>
<organism evidence="9 10">
    <name type="scientific">Pusillimonas noertemannii</name>
    <dbReference type="NCBI Taxonomy" id="305977"/>
    <lineage>
        <taxon>Bacteria</taxon>
        <taxon>Pseudomonadati</taxon>
        <taxon>Pseudomonadota</taxon>
        <taxon>Betaproteobacteria</taxon>
        <taxon>Burkholderiales</taxon>
        <taxon>Alcaligenaceae</taxon>
        <taxon>Pusillimonas</taxon>
    </lineage>
</organism>
<dbReference type="RefSeq" id="WP_116519228.1">
    <property type="nucleotide sequence ID" value="NZ_JACCEX010000005.1"/>
</dbReference>
<keyword evidence="3" id="KW-0813">Transport</keyword>
<dbReference type="InterPro" id="IPR038665">
    <property type="entry name" value="Voltage-dep_anion_channel_sf"/>
</dbReference>
<evidence type="ECO:0000256" key="5">
    <source>
        <dbReference type="ARBA" id="ARBA00022692"/>
    </source>
</evidence>
<evidence type="ECO:0000256" key="1">
    <source>
        <dbReference type="ARBA" id="ARBA00004651"/>
    </source>
</evidence>
<gene>
    <name evidence="9" type="ORF">C7440_3221</name>
</gene>
<evidence type="ECO:0000256" key="8">
    <source>
        <dbReference type="SAM" id="Phobius"/>
    </source>
</evidence>